<sequence>MQSLAALGCASLDASSARPRLLATAPLGTRLGAALPRLRGGWPAARRGAEQQPPRAQQADSSQSASQRPARPSFSPRRFTSSWDAKEAGGGRNSDSDYLSELGAAQQYNINVDHGQTSGMIDSLFTGNVLGHKSDIADGSLRQYDFRTYNNLYGDYYIAPRFMEKVALHVAKNFLVDAGCFDSATRVPLILGIWGGKGQGKTFQTELTFKKMGLQPIIMSAGELENEWAGTPGKLIRERYRRASELSRVRGTLSCLMINDLDAGIGHFENTQITVNNQMVVGTLMNICDNPTQISIGQGWMENEVLRRIPIVVTGNDFSTLFAPLVRDGRMDKFYWQPTEEDLVGILHQMYRDDGLSESDMATLLRAFPNQTLDFFGALRSSTYDNQIRDWIKHDVVKGDICEANENMKELGRRLAKQEGLPTFEPVDLSLNMLMAEGRRLVEEQDLINSHKLSEVYMKPQRKMGRSLIGLSG</sequence>
<gene>
    <name evidence="10" type="ORF">D9Q98_008560</name>
</gene>
<accession>A0A9D4TI68</accession>
<feature type="domain" description="ATPase AAA-type core" evidence="8">
    <location>
        <begin position="193"/>
        <end position="337"/>
    </location>
</feature>
<keyword evidence="6" id="KW-0150">Chloroplast</keyword>
<reference evidence="10" key="2">
    <citation type="submission" date="2020-11" db="EMBL/GenBank/DDBJ databases">
        <authorList>
            <person name="Cecchin M."/>
            <person name="Marcolungo L."/>
            <person name="Rossato M."/>
            <person name="Girolomoni L."/>
            <person name="Cosentino E."/>
            <person name="Cuine S."/>
            <person name="Li-Beisson Y."/>
            <person name="Delledonne M."/>
            <person name="Ballottari M."/>
        </authorList>
    </citation>
    <scope>NUCLEOTIDE SEQUENCE</scope>
    <source>
        <strain evidence="10">211/11P</strain>
        <tissue evidence="10">Whole cell</tissue>
    </source>
</reference>
<keyword evidence="6" id="KW-0934">Plastid</keyword>
<evidence type="ECO:0000256" key="7">
    <source>
        <dbReference type="SAM" id="MobiDB-lite"/>
    </source>
</evidence>
<comment type="similarity">
    <text evidence="5 6">Belongs to the RuBisCO activase family.</text>
</comment>
<evidence type="ECO:0000256" key="2">
    <source>
        <dbReference type="ARBA" id="ARBA00022741"/>
    </source>
</evidence>
<dbReference type="EMBL" id="SIDB01000011">
    <property type="protein sequence ID" value="KAI3426183.1"/>
    <property type="molecule type" value="Genomic_DNA"/>
</dbReference>
<keyword evidence="2 6" id="KW-0547">Nucleotide-binding</keyword>
<organism evidence="10 11">
    <name type="scientific">Chlorella vulgaris</name>
    <name type="common">Green alga</name>
    <dbReference type="NCBI Taxonomy" id="3077"/>
    <lineage>
        <taxon>Eukaryota</taxon>
        <taxon>Viridiplantae</taxon>
        <taxon>Chlorophyta</taxon>
        <taxon>core chlorophytes</taxon>
        <taxon>Trebouxiophyceae</taxon>
        <taxon>Chlorellales</taxon>
        <taxon>Chlorellaceae</taxon>
        <taxon>Chlorella clade</taxon>
        <taxon>Chlorella</taxon>
    </lineage>
</organism>
<dbReference type="GO" id="GO:0046863">
    <property type="term" value="F:ribulose-1,5-bisphosphate carboxylase/oxygenase activator activity"/>
    <property type="evidence" value="ECO:0007669"/>
    <property type="project" value="UniProtKB-UniRule"/>
</dbReference>
<evidence type="ECO:0000259" key="9">
    <source>
        <dbReference type="Pfam" id="PF21228"/>
    </source>
</evidence>
<evidence type="ECO:0000256" key="4">
    <source>
        <dbReference type="ARBA" id="ARBA00025556"/>
    </source>
</evidence>
<dbReference type="SUPFAM" id="SSF52540">
    <property type="entry name" value="P-loop containing nucleoside triphosphate hydrolases"/>
    <property type="match status" value="1"/>
</dbReference>
<evidence type="ECO:0000313" key="11">
    <source>
        <dbReference type="Proteomes" id="UP001055712"/>
    </source>
</evidence>
<proteinExistence type="inferred from homology"/>
<feature type="region of interest" description="Disordered" evidence="7">
    <location>
        <begin position="34"/>
        <end position="96"/>
    </location>
</feature>
<evidence type="ECO:0000256" key="6">
    <source>
        <dbReference type="RuleBase" id="RU369045"/>
    </source>
</evidence>
<dbReference type="GO" id="GO:0009570">
    <property type="term" value="C:chloroplast stroma"/>
    <property type="evidence" value="ECO:0007669"/>
    <property type="project" value="UniProtKB-SubCell"/>
</dbReference>
<dbReference type="OrthoDB" id="2014558at2759"/>
<evidence type="ECO:0000313" key="10">
    <source>
        <dbReference type="EMBL" id="KAI3426183.1"/>
    </source>
</evidence>
<comment type="function">
    <text evidence="4 6">Activation of RuBisCO (ribulose-1,5-bisphosphate carboxylase/oxygenase; EC 4.1.1.39) involves the ATP-dependent carboxylation of the epsilon-amino group of lysine leading to a carbamate structure.</text>
</comment>
<dbReference type="Gene3D" id="1.10.8.1070">
    <property type="match status" value="1"/>
</dbReference>
<evidence type="ECO:0000259" key="8">
    <source>
        <dbReference type="Pfam" id="PF00004"/>
    </source>
</evidence>
<dbReference type="Pfam" id="PF21228">
    <property type="entry name" value="RuBisCO_activase_AAA_helical"/>
    <property type="match status" value="1"/>
</dbReference>
<keyword evidence="3 6" id="KW-0067">ATP-binding</keyword>
<dbReference type="InterPro" id="IPR048571">
    <property type="entry name" value="RuBisCO_activase_AAA_helical"/>
</dbReference>
<feature type="compositionally biased region" description="Low complexity" evidence="7">
    <location>
        <begin position="51"/>
        <end position="82"/>
    </location>
</feature>
<name>A0A9D4TI68_CHLVU</name>
<dbReference type="AlphaFoldDB" id="A0A9D4TI68"/>
<reference evidence="10" key="1">
    <citation type="journal article" date="2019" name="Plant J.">
        <title>Chlorella vulgaris genome assembly and annotation reveals the molecular basis for metabolic acclimation to high light conditions.</title>
        <authorList>
            <person name="Cecchin M."/>
            <person name="Marcolungo L."/>
            <person name="Rossato M."/>
            <person name="Girolomoni L."/>
            <person name="Cosentino E."/>
            <person name="Cuine S."/>
            <person name="Li-Beisson Y."/>
            <person name="Delledonne M."/>
            <person name="Ballottari M."/>
        </authorList>
    </citation>
    <scope>NUCLEOTIDE SEQUENCE</scope>
    <source>
        <strain evidence="10">211/11P</strain>
    </source>
</reference>
<dbReference type="Gene3D" id="3.40.50.300">
    <property type="entry name" value="P-loop containing nucleotide triphosphate hydrolases"/>
    <property type="match status" value="1"/>
</dbReference>
<evidence type="ECO:0000256" key="5">
    <source>
        <dbReference type="ARBA" id="ARBA00025781"/>
    </source>
</evidence>
<comment type="caution">
    <text evidence="10">The sequence shown here is derived from an EMBL/GenBank/DDBJ whole genome shotgun (WGS) entry which is preliminary data.</text>
</comment>
<dbReference type="GO" id="GO:0016887">
    <property type="term" value="F:ATP hydrolysis activity"/>
    <property type="evidence" value="ECO:0007669"/>
    <property type="project" value="UniProtKB-UniRule"/>
</dbReference>
<dbReference type="InterPro" id="IPR003959">
    <property type="entry name" value="ATPase_AAA_core"/>
</dbReference>
<feature type="domain" description="Ribulose bisphosphate carboxylase/oxygenase activase AAA helical" evidence="9">
    <location>
        <begin position="341"/>
        <end position="445"/>
    </location>
</feature>
<dbReference type="Proteomes" id="UP001055712">
    <property type="component" value="Unassembled WGS sequence"/>
</dbReference>
<dbReference type="GO" id="GO:0005524">
    <property type="term" value="F:ATP binding"/>
    <property type="evidence" value="ECO:0007669"/>
    <property type="project" value="UniProtKB-UniRule"/>
</dbReference>
<dbReference type="Pfam" id="PF00004">
    <property type="entry name" value="AAA"/>
    <property type="match status" value="1"/>
</dbReference>
<keyword evidence="11" id="KW-1185">Reference proteome</keyword>
<evidence type="ECO:0000256" key="3">
    <source>
        <dbReference type="ARBA" id="ARBA00022840"/>
    </source>
</evidence>
<protein>
    <recommendedName>
        <fullName evidence="6">Ribulose bisphosphate carboxylase/oxygenase activase, chloroplastic</fullName>
        <shortName evidence="6">RA</shortName>
        <shortName evidence="6">RuBisCO activase</shortName>
    </recommendedName>
</protein>
<dbReference type="PANTHER" id="PTHR32429">
    <property type="match status" value="1"/>
</dbReference>
<evidence type="ECO:0000256" key="1">
    <source>
        <dbReference type="ARBA" id="ARBA00004470"/>
    </source>
</evidence>
<dbReference type="PANTHER" id="PTHR32429:SF11">
    <property type="entry name" value="RIBULOSE BISPHOSPHATE CARBOXYLASE_OXYGENASE ACTIVASE, CHLOROPLASTIC"/>
    <property type="match status" value="1"/>
</dbReference>
<dbReference type="InterPro" id="IPR027417">
    <property type="entry name" value="P-loop_NTPase"/>
</dbReference>
<dbReference type="InterPro" id="IPR044960">
    <property type="entry name" value="RCA-like"/>
</dbReference>
<comment type="subcellular location">
    <subcellularLocation>
        <location evidence="1 6">Plastid</location>
        <location evidence="1 6">Chloroplast stroma</location>
    </subcellularLocation>
</comment>